<reference evidence="8 9" key="1">
    <citation type="submission" date="2017-10" db="EMBL/GenBank/DDBJ databases">
        <title>Reclassification of Eubacterium combesii and discrepancies in the nomenclature of botulinum neurotoxin producing clostridia. Request for an Opinion.</title>
        <authorList>
            <person name="Dobritsa A.P."/>
            <person name="Kutumbaka K.K."/>
            <person name="Samadpour M."/>
        </authorList>
    </citation>
    <scope>NUCLEOTIDE SEQUENCE [LARGE SCALE GENOMIC DNA]</scope>
    <source>
        <strain evidence="8 9">DSM 20696</strain>
    </source>
</reference>
<keyword evidence="3 5" id="KW-0547">Nucleotide-binding</keyword>
<dbReference type="GO" id="GO:0004326">
    <property type="term" value="F:tetrahydrofolylpolyglutamate synthase activity"/>
    <property type="evidence" value="ECO:0007669"/>
    <property type="project" value="InterPro"/>
</dbReference>
<keyword evidence="5" id="KW-0479">Metal-binding</keyword>
<accession>A0A2G7HH78</accession>
<keyword evidence="5" id="KW-0133">Cell shape</keyword>
<keyword evidence="2 5" id="KW-0436">Ligase</keyword>
<dbReference type="PROSITE" id="PS01011">
    <property type="entry name" value="FOLYLPOLYGLU_SYNT_1"/>
    <property type="match status" value="1"/>
</dbReference>
<dbReference type="AlphaFoldDB" id="A0A2G7HH78"/>
<name>A0A2G7HH78_9CLOT</name>
<dbReference type="InterPro" id="IPR036565">
    <property type="entry name" value="Mur-like_cat_sf"/>
</dbReference>
<evidence type="ECO:0000256" key="3">
    <source>
        <dbReference type="ARBA" id="ARBA00022741"/>
    </source>
</evidence>
<comment type="function">
    <text evidence="5">The lipid II isoglutaminyl synthase complex catalyzes the formation of alpha-D-isoglutamine in the cell wall lipid II stem peptide. The MurT subunit catalyzes the ATP-dependent amidation of D-glutamate residue of lipid II, converting it to an isoglutamine residue.</text>
</comment>
<keyword evidence="9" id="KW-1185">Reference proteome</keyword>
<feature type="binding site" evidence="5">
    <location>
        <position position="234"/>
    </location>
    <ligand>
        <name>Zn(2+)</name>
        <dbReference type="ChEBI" id="CHEBI:29105"/>
    </ligand>
</feature>
<keyword evidence="4 5" id="KW-0067">ATP-binding</keyword>
<organism evidence="8 9">
    <name type="scientific">Clostridium combesii</name>
    <dbReference type="NCBI Taxonomy" id="39481"/>
    <lineage>
        <taxon>Bacteria</taxon>
        <taxon>Bacillati</taxon>
        <taxon>Bacillota</taxon>
        <taxon>Clostridia</taxon>
        <taxon>Eubacteriales</taxon>
        <taxon>Clostridiaceae</taxon>
        <taxon>Clostridium</taxon>
    </lineage>
</organism>
<evidence type="ECO:0000259" key="6">
    <source>
        <dbReference type="Pfam" id="PF08245"/>
    </source>
</evidence>
<evidence type="ECO:0000313" key="8">
    <source>
        <dbReference type="EMBL" id="PIH04477.1"/>
    </source>
</evidence>
<feature type="binding site" evidence="5">
    <location>
        <position position="212"/>
    </location>
    <ligand>
        <name>Zn(2+)</name>
        <dbReference type="ChEBI" id="CHEBI:29105"/>
    </ligand>
</feature>
<keyword evidence="5" id="KW-0862">Zinc</keyword>
<comment type="catalytic activity">
    <reaction evidence="5">
        <text>beta-D-GlcNAc-(1-&gt;4)-Mur2Ac(oyl-L-Ala-gamma-D-Glu-L-Lys-D-Ala-D-Ala)-di-trans,octa-cis-undecaprenyl diphosphate + L-glutamine + ATP + H2O = beta-D-GlcNAc-(1-&gt;4)-Mur2Ac(oyl-L-Ala-D-isoglutaminyl-L-Lys-D-Ala-D-Ala)-di-trans,octa-cis-undecaprenyl diphosphate + L-glutamate + ADP + phosphate + H(+)</text>
        <dbReference type="Rhea" id="RHEA:57928"/>
        <dbReference type="ChEBI" id="CHEBI:15377"/>
        <dbReference type="ChEBI" id="CHEBI:15378"/>
        <dbReference type="ChEBI" id="CHEBI:29985"/>
        <dbReference type="ChEBI" id="CHEBI:30616"/>
        <dbReference type="ChEBI" id="CHEBI:43474"/>
        <dbReference type="ChEBI" id="CHEBI:58359"/>
        <dbReference type="ChEBI" id="CHEBI:60033"/>
        <dbReference type="ChEBI" id="CHEBI:62233"/>
        <dbReference type="ChEBI" id="CHEBI:456216"/>
        <dbReference type="EC" id="6.3.5.13"/>
    </reaction>
</comment>
<evidence type="ECO:0000256" key="4">
    <source>
        <dbReference type="ARBA" id="ARBA00022840"/>
    </source>
</evidence>
<dbReference type="RefSeq" id="WP_099839068.1">
    <property type="nucleotide sequence ID" value="NZ_PEIK01000005.1"/>
</dbReference>
<dbReference type="InterPro" id="IPR013564">
    <property type="entry name" value="MurT_C"/>
</dbReference>
<comment type="pathway">
    <text evidence="1 5">Cell wall biogenesis; peptidoglycan biosynthesis.</text>
</comment>
<proteinExistence type="inferred from homology"/>
<feature type="domain" description="Mur ligase central" evidence="6">
    <location>
        <begin position="57"/>
        <end position="236"/>
    </location>
</feature>
<evidence type="ECO:0000259" key="7">
    <source>
        <dbReference type="Pfam" id="PF08353"/>
    </source>
</evidence>
<feature type="active site" evidence="5">
    <location>
        <position position="362"/>
    </location>
</feature>
<dbReference type="GO" id="GO:0008270">
    <property type="term" value="F:zinc ion binding"/>
    <property type="evidence" value="ECO:0007669"/>
    <property type="project" value="UniProtKB-UniRule"/>
</dbReference>
<evidence type="ECO:0000256" key="1">
    <source>
        <dbReference type="ARBA" id="ARBA00004752"/>
    </source>
</evidence>
<dbReference type="PANTHER" id="PTHR23135">
    <property type="entry name" value="MUR LIGASE FAMILY MEMBER"/>
    <property type="match status" value="1"/>
</dbReference>
<protein>
    <recommendedName>
        <fullName evidence="5">Lipid II isoglutaminyl synthase (glutamine-hydrolyzing) subunit MurT</fullName>
        <ecNumber evidence="5">6.3.5.13</ecNumber>
    </recommendedName>
</protein>
<comment type="subunit">
    <text evidence="5">Forms a heterodimer with GatD.</text>
</comment>
<dbReference type="GO" id="GO:0008360">
    <property type="term" value="P:regulation of cell shape"/>
    <property type="evidence" value="ECO:0007669"/>
    <property type="project" value="UniProtKB-KW"/>
</dbReference>
<feature type="binding site" evidence="5">
    <location>
        <position position="215"/>
    </location>
    <ligand>
        <name>Zn(2+)</name>
        <dbReference type="ChEBI" id="CHEBI:29105"/>
    </ligand>
</feature>
<dbReference type="GO" id="GO:0005524">
    <property type="term" value="F:ATP binding"/>
    <property type="evidence" value="ECO:0007669"/>
    <property type="project" value="UniProtKB-UniRule"/>
</dbReference>
<gene>
    <name evidence="5" type="primary">murT</name>
    <name evidence="8" type="ORF">CS538_07715</name>
</gene>
<keyword evidence="5" id="KW-0961">Cell wall biogenesis/degradation</keyword>
<dbReference type="InterPro" id="IPR043703">
    <property type="entry name" value="Lipid_II_synth_MurT"/>
</dbReference>
<feature type="domain" description="Lipid II isoglutaminyl synthase (glutamine-hydrolyzing) subunit MurT C-terminal" evidence="7">
    <location>
        <begin position="326"/>
        <end position="436"/>
    </location>
</feature>
<evidence type="ECO:0000256" key="5">
    <source>
        <dbReference type="HAMAP-Rule" id="MF_02214"/>
    </source>
</evidence>
<dbReference type="Pfam" id="PF08245">
    <property type="entry name" value="Mur_ligase_M"/>
    <property type="match status" value="1"/>
</dbReference>
<comment type="catalytic activity">
    <reaction evidence="5">
        <text>beta-D-GlcNAc-(1-&gt;4)-Mur2Ac(oyl-L-Ala-gamma-D-Glu-L-Lys-D-Ala-D-Ala)-di-trans,octa-cis-undecaprenyl diphosphate + ATP = beta-D-GlcNAc-(1-&gt;4)-Mur2Ac(oyl-L-Ala-gamma-D-O-P-Glu-L-Lys-D-Ala-D-Ala)-di-trans,octa-cis-undecaprenyl diphosphate + ADP</text>
        <dbReference type="Rhea" id="RHEA:59488"/>
        <dbReference type="ChEBI" id="CHEBI:30616"/>
        <dbReference type="ChEBI" id="CHEBI:60033"/>
        <dbReference type="ChEBI" id="CHEBI:143132"/>
        <dbReference type="ChEBI" id="CHEBI:456216"/>
    </reaction>
</comment>
<sequence>MCKINIKSFFSIIISKMVLKLSKTLFKGGTNFPGKVALKLDKKILKTVAKDYKVILVTGTNGKTTTTSMIYNMIKDSNKFVISNSTGANMFPGIVACFVENFSFNNKEEKYAVIEVDEANVKFITEYVSPEIITITNLFRDQLDRYGEVYTTLKKILEGIEKSPNSKLILNGDESLLGDLNNSLPNKVLYYGFSHFKNADTVIDVNADSKFCKKCKHPYSYEFLTYNHLGSYYCENCGYKRPNITFSLDEVEDLTPEGSLVIIDNQEYYINQPGLYNVYNALCAYSMAKTLGIEKSIIFNSLKSQKSSFGRQESINIEGKDVKIILVKNPAGYDQAINTIVLDKKKLNLALLLNDNYADGRDVSWIWDVKFEKLKSLDIDNILISGVRLYDMAIRLKIAGLPNEKFKISQNHDNLLEDIKSCKEETVYILATYTAMTSFRKFLNSKGYIKKLW</sequence>
<comment type="catalytic activity">
    <reaction evidence="5">
        <text>beta-D-GlcNAc-(1-&gt;4)-Mur2Ac(oyl-L-Ala-gamma-D-O-P-Glu-L-Lys-D-Ala-D-Ala)-di-trans,octa-cis-undecaprenyl diphosphate + NH4(+) = beta-D-GlcNAc-(1-&gt;4)-Mur2Ac(oyl-L-Ala-D-isoglutaminyl-L-Lys-D-Ala-D-Ala)-di-trans,octa-cis-undecaprenyl diphosphate + phosphate + H(+)</text>
        <dbReference type="Rhea" id="RHEA:57932"/>
        <dbReference type="ChEBI" id="CHEBI:15378"/>
        <dbReference type="ChEBI" id="CHEBI:28938"/>
        <dbReference type="ChEBI" id="CHEBI:43474"/>
        <dbReference type="ChEBI" id="CHEBI:62233"/>
        <dbReference type="ChEBI" id="CHEBI:143132"/>
    </reaction>
</comment>
<dbReference type="PANTHER" id="PTHR23135:SF7">
    <property type="entry name" value="LIPID II ISOGLUTAMINYL SYNTHASE (GLUTAMINE-HYDROLYZING) SUBUNIT MURT"/>
    <property type="match status" value="1"/>
</dbReference>
<dbReference type="GO" id="GO:0071555">
    <property type="term" value="P:cell wall organization"/>
    <property type="evidence" value="ECO:0007669"/>
    <property type="project" value="UniProtKB-KW"/>
</dbReference>
<dbReference type="UniPathway" id="UPA00219"/>
<dbReference type="SUPFAM" id="SSF53623">
    <property type="entry name" value="MurD-like peptide ligases, catalytic domain"/>
    <property type="match status" value="1"/>
</dbReference>
<keyword evidence="5" id="KW-0573">Peptidoglycan synthesis</keyword>
<comment type="caution">
    <text evidence="8">The sequence shown here is derived from an EMBL/GenBank/DDBJ whole genome shotgun (WGS) entry which is preliminary data.</text>
</comment>
<comment type="similarity">
    <text evidence="5">Belongs to the MurCDEF family. MurT subfamily.</text>
</comment>
<dbReference type="EMBL" id="PEIK01000005">
    <property type="protein sequence ID" value="PIH04477.1"/>
    <property type="molecule type" value="Genomic_DNA"/>
</dbReference>
<dbReference type="HAMAP" id="MF_02214">
    <property type="entry name" value="Lipid_II_synth_MurT"/>
    <property type="match status" value="1"/>
</dbReference>
<dbReference type="Proteomes" id="UP000231322">
    <property type="component" value="Unassembled WGS sequence"/>
</dbReference>
<evidence type="ECO:0000313" key="9">
    <source>
        <dbReference type="Proteomes" id="UP000231322"/>
    </source>
</evidence>
<dbReference type="InterPro" id="IPR018109">
    <property type="entry name" value="Folylpolyglutamate_synth_CS"/>
</dbReference>
<feature type="binding site" evidence="5">
    <location>
        <position position="237"/>
    </location>
    <ligand>
        <name>Zn(2+)</name>
        <dbReference type="ChEBI" id="CHEBI:29105"/>
    </ligand>
</feature>
<dbReference type="GO" id="GO:0140282">
    <property type="term" value="F:carbon-nitrogen ligase activity on lipid II"/>
    <property type="evidence" value="ECO:0007669"/>
    <property type="project" value="UniProtKB-UniRule"/>
</dbReference>
<dbReference type="Pfam" id="PF08353">
    <property type="entry name" value="MurT_C"/>
    <property type="match status" value="1"/>
</dbReference>
<dbReference type="GO" id="GO:0009252">
    <property type="term" value="P:peptidoglycan biosynthetic process"/>
    <property type="evidence" value="ECO:0007669"/>
    <property type="project" value="UniProtKB-UniRule"/>
</dbReference>
<dbReference type="Gene3D" id="3.40.1190.10">
    <property type="entry name" value="Mur-like, catalytic domain"/>
    <property type="match status" value="1"/>
</dbReference>
<dbReference type="InterPro" id="IPR013221">
    <property type="entry name" value="Mur_ligase_cen"/>
</dbReference>
<dbReference type="EC" id="6.3.5.13" evidence="5"/>
<evidence type="ECO:0000256" key="2">
    <source>
        <dbReference type="ARBA" id="ARBA00022598"/>
    </source>
</evidence>